<evidence type="ECO:0000313" key="3">
    <source>
        <dbReference type="EMBL" id="CAK9071879.1"/>
    </source>
</evidence>
<dbReference type="SMART" id="SM00517">
    <property type="entry name" value="PolyA"/>
    <property type="match status" value="1"/>
</dbReference>
<feature type="region of interest" description="Disordered" evidence="1">
    <location>
        <begin position="319"/>
        <end position="391"/>
    </location>
</feature>
<accession>A0ABP0P800</accession>
<gene>
    <name evidence="3" type="ORF">SCF082_LOCUS35467</name>
</gene>
<feature type="region of interest" description="Disordered" evidence="1">
    <location>
        <begin position="208"/>
        <end position="235"/>
    </location>
</feature>
<feature type="compositionally biased region" description="Basic and acidic residues" evidence="1">
    <location>
        <begin position="377"/>
        <end position="391"/>
    </location>
</feature>
<feature type="compositionally biased region" description="Acidic residues" evidence="1">
    <location>
        <begin position="1165"/>
        <end position="1193"/>
    </location>
</feature>
<protein>
    <submittedName>
        <fullName evidence="3">Cytoplasmic and nuclear (PABP) (Poly(A)-binding protein) (Polyadenylate tail-binding protein)</fullName>
    </submittedName>
</protein>
<feature type="region of interest" description="Disordered" evidence="1">
    <location>
        <begin position="1615"/>
        <end position="1666"/>
    </location>
</feature>
<sequence length="1684" mass="187519">MPVVTLVSSANVVSNGQMMPGKGGGMPAMPMGQMMMMRPMGGMMPPRPGGAGQLNAAALANAAPPVQKQMIGEKLFPLISKIHPEQAGKITGMMLEMDNSELLILLDSEQQLKHKVDEALRVLQGHFASTSHDAVHLSGAPITVEVDGRNDIRALRSSVLDLSQSKVDSISEDLVKSISASVRKDYQEILDERLAHWEPLKATLGRQRTATGSCQLQADRRSGSEGDPPGSGTAAGVSLEEVEGLLESIQLNGTQAAPPSWTIQLRPEILEAVEQSMERLTSACGAQRLMLRADGLLCVEGSRATVERLAEQLHELYKDPGADSGEEEVFSQPGEAGEASEATVRLDAGLPKGRRKPRRAKKAKVSQEGDWSAPRPGEFRHPAKQGVDDTHGDRSIRTWVLVSEKPWRVMGRENRHELFKYSSVKVCRKLARSNGVPGKKATGFALAGAVSGVPGAAHLDWLYVLPDCVSSESWTVATSQPKAQLLHRPCPWGGHLVKFDLKRIEIADAPENTANVIVRPEVRSAMSGMCALSGFQGSHTTIRSSEFVAPGEAIVESKTSSWLMHLCAVLFGEMAGKKLSHFFHDPQVPVVLHQKIRRNYPSEGDSALAIWEEGGEVQEGFILIRPESEKGTFNVMFVMRILEGKFAPWATFQFRLLMEGAHRSTQFFLNRPNIRELREIDEKFYVTLSIQSFKRGVPMVPCSSKPTVTIDAGERLGLKLWRRYKTERRGAAGSKGKFFLSEYLTILVNALGEDIETFDTLDGLEVVRYQCIVRRSDWERVRMRFFDDIYPLARAAYRRANGGTYAPSVYEEVETKFNLQEPKRIEEEESLDMPKLVVRNTFLDLEEEDTQDPADRPKRRTRSAKLFPVELSVFSQPGEAGERAKPQSVSRGCPVTAPTAKKWIADLGHPLARLLQLRHYILVEPFLPVELFGMTTAGGLITDRYGVPQYSGEAELFEEYEERAWDLFHGREGTDGLQIATPVHLRAGLTGAAYESVRKLEHNKLKTKNSDGKATDVGMKLLLSTLKDSIAAELPVKTSELFFQAFYSPNVWRKNYETMQQYIVRREQDFKRLEDNSPGTQVSEQVRAMMCFGGLDPKEQTSVLSSCNNTYEFQKIAQFPNAAGKPVHRRDYLGARLQGGPSTQQVHMQWKQKFSGKTRQVLATEDYEPEPAEYDDDAYIEEGHDDEYEEGPTDEAYAGYSDDELMERLPRPFRRSRDPECFVKKGKGRGKTSSPSAKKKGQPPKRKSPATTLLALHDAEPDRQDHDAPDAAMVEPPTAEAEECYMADDLNAPRNVKASEYRYDPTNLNGTGTSDGQDVSHGIYTLAAYVVNDFTYQKLPGPVAFRHICDASETDGSAESFMALNCPKLCEHSSYRGGEEHKLHRGAHGHTRHVTCKERGCDRTIIVGHRKEPVEMWSYLVQILLCTKWLMATGQSHSRARHAQGNQGFALAGAVSGVLGAGRAGSPVQRTWCRQSFHLFWFKAPRVERPARGAETEAHAASERCSPRDARSEKPTADERSVSSDARALCCELLDPLECVEGFLKDIQTYDAFENMGNPFDVYATFFGLSVVMPWPRRASGCAERPDSLGFGEGTVLRHREEEDVELLYEEVDDEEDDKDCSDCSKHEDDQEMTIEIPSDLSPIDPQTNREDLYEEEDETPDEKVKAVEKEVKKQAHLAPLPML</sequence>
<dbReference type="EMBL" id="CAXAMM010033780">
    <property type="protein sequence ID" value="CAK9071879.1"/>
    <property type="molecule type" value="Genomic_DNA"/>
</dbReference>
<feature type="region of interest" description="Disordered" evidence="1">
    <location>
        <begin position="1492"/>
        <end position="1520"/>
    </location>
</feature>
<feature type="compositionally biased region" description="Basic and acidic residues" evidence="1">
    <location>
        <begin position="1206"/>
        <end position="1223"/>
    </location>
</feature>
<dbReference type="SUPFAM" id="SSF63570">
    <property type="entry name" value="PABC (PABP) domain"/>
    <property type="match status" value="1"/>
</dbReference>
<feature type="compositionally biased region" description="Basic residues" evidence="1">
    <location>
        <begin position="1237"/>
        <end position="1248"/>
    </location>
</feature>
<feature type="region of interest" description="Disordered" evidence="1">
    <location>
        <begin position="1155"/>
        <end position="1251"/>
    </location>
</feature>
<comment type="caution">
    <text evidence="3">The sequence shown here is derived from an EMBL/GenBank/DDBJ whole genome shotgun (WGS) entry which is preliminary data.</text>
</comment>
<dbReference type="PANTHER" id="PTHR46276:SF1">
    <property type="entry name" value="E3 UBIQUITIN-PROTEIN LIGASE UBR5"/>
    <property type="match status" value="1"/>
</dbReference>
<keyword evidence="4" id="KW-1185">Reference proteome</keyword>
<evidence type="ECO:0000256" key="1">
    <source>
        <dbReference type="SAM" id="MobiDB-lite"/>
    </source>
</evidence>
<name>A0ABP0P800_9DINO</name>
<dbReference type="Proteomes" id="UP001642464">
    <property type="component" value="Unassembled WGS sequence"/>
</dbReference>
<evidence type="ECO:0000313" key="4">
    <source>
        <dbReference type="Proteomes" id="UP001642464"/>
    </source>
</evidence>
<evidence type="ECO:0000259" key="2">
    <source>
        <dbReference type="PROSITE" id="PS51309"/>
    </source>
</evidence>
<dbReference type="Pfam" id="PF00658">
    <property type="entry name" value="MLLE"/>
    <property type="match status" value="1"/>
</dbReference>
<dbReference type="InterPro" id="IPR002004">
    <property type="entry name" value="PABP_HYD_C"/>
</dbReference>
<proteinExistence type="predicted"/>
<dbReference type="InterPro" id="IPR036053">
    <property type="entry name" value="PABP-dom"/>
</dbReference>
<feature type="compositionally biased region" description="Basic residues" evidence="1">
    <location>
        <begin position="352"/>
        <end position="364"/>
    </location>
</feature>
<feature type="domain" description="PABC" evidence="2">
    <location>
        <begin position="51"/>
        <end position="128"/>
    </location>
</feature>
<organism evidence="3 4">
    <name type="scientific">Durusdinium trenchii</name>
    <dbReference type="NCBI Taxonomy" id="1381693"/>
    <lineage>
        <taxon>Eukaryota</taxon>
        <taxon>Sar</taxon>
        <taxon>Alveolata</taxon>
        <taxon>Dinophyceae</taxon>
        <taxon>Suessiales</taxon>
        <taxon>Symbiodiniaceae</taxon>
        <taxon>Durusdinium</taxon>
    </lineage>
</organism>
<reference evidence="3 4" key="1">
    <citation type="submission" date="2024-02" db="EMBL/GenBank/DDBJ databases">
        <authorList>
            <person name="Chen Y."/>
            <person name="Shah S."/>
            <person name="Dougan E. K."/>
            <person name="Thang M."/>
            <person name="Chan C."/>
        </authorList>
    </citation>
    <scope>NUCLEOTIDE SEQUENCE [LARGE SCALE GENOMIC DNA]</scope>
</reference>
<dbReference type="PROSITE" id="PS51309">
    <property type="entry name" value="PABC"/>
    <property type="match status" value="1"/>
</dbReference>
<dbReference type="Gene3D" id="1.10.1900.10">
    <property type="entry name" value="c-terminal domain of poly(a) binding protein"/>
    <property type="match status" value="1"/>
</dbReference>
<dbReference type="PANTHER" id="PTHR46276">
    <property type="entry name" value="E3 UBIQUITIN-PROTEIN LIGASE UBR5"/>
    <property type="match status" value="1"/>
</dbReference>